<feature type="compositionally biased region" description="Low complexity" evidence="1">
    <location>
        <begin position="247"/>
        <end position="268"/>
    </location>
</feature>
<feature type="region of interest" description="Disordered" evidence="1">
    <location>
        <begin position="367"/>
        <end position="449"/>
    </location>
</feature>
<feature type="compositionally biased region" description="Pro residues" evidence="1">
    <location>
        <begin position="434"/>
        <end position="443"/>
    </location>
</feature>
<feature type="compositionally biased region" description="Low complexity" evidence="1">
    <location>
        <begin position="200"/>
        <end position="232"/>
    </location>
</feature>
<keyword evidence="3" id="KW-1185">Reference proteome</keyword>
<gene>
    <name evidence="2" type="ORF">Agub_g12937</name>
</gene>
<accession>A0AAD3DZ40</accession>
<feature type="compositionally biased region" description="Low complexity" evidence="1">
    <location>
        <begin position="367"/>
        <end position="384"/>
    </location>
</feature>
<name>A0AAD3DZ40_9CHLO</name>
<dbReference type="EMBL" id="BMAR01000040">
    <property type="protein sequence ID" value="GFR50685.1"/>
    <property type="molecule type" value="Genomic_DNA"/>
</dbReference>
<evidence type="ECO:0000313" key="2">
    <source>
        <dbReference type="EMBL" id="GFR50685.1"/>
    </source>
</evidence>
<feature type="compositionally biased region" description="Gly residues" evidence="1">
    <location>
        <begin position="693"/>
        <end position="705"/>
    </location>
</feature>
<evidence type="ECO:0000313" key="3">
    <source>
        <dbReference type="Proteomes" id="UP001054857"/>
    </source>
</evidence>
<organism evidence="2 3">
    <name type="scientific">Astrephomene gubernaculifera</name>
    <dbReference type="NCBI Taxonomy" id="47775"/>
    <lineage>
        <taxon>Eukaryota</taxon>
        <taxon>Viridiplantae</taxon>
        <taxon>Chlorophyta</taxon>
        <taxon>core chlorophytes</taxon>
        <taxon>Chlorophyceae</taxon>
        <taxon>CS clade</taxon>
        <taxon>Chlamydomonadales</taxon>
        <taxon>Astrephomenaceae</taxon>
        <taxon>Astrephomene</taxon>
    </lineage>
</organism>
<reference evidence="2 3" key="1">
    <citation type="journal article" date="2021" name="Sci. Rep.">
        <title>Genome sequencing of the multicellular alga Astrephomene provides insights into convergent evolution of germ-soma differentiation.</title>
        <authorList>
            <person name="Yamashita S."/>
            <person name="Yamamoto K."/>
            <person name="Matsuzaki R."/>
            <person name="Suzuki S."/>
            <person name="Yamaguchi H."/>
            <person name="Hirooka S."/>
            <person name="Minakuchi Y."/>
            <person name="Miyagishima S."/>
            <person name="Kawachi M."/>
            <person name="Toyoda A."/>
            <person name="Nozaki H."/>
        </authorList>
    </citation>
    <scope>NUCLEOTIDE SEQUENCE [LARGE SCALE GENOMIC DNA]</scope>
    <source>
        <strain evidence="2 3">NIES-4017</strain>
    </source>
</reference>
<feature type="compositionally biased region" description="Polar residues" evidence="1">
    <location>
        <begin position="672"/>
        <end position="684"/>
    </location>
</feature>
<feature type="non-terminal residue" evidence="2">
    <location>
        <position position="1"/>
    </location>
</feature>
<dbReference type="PANTHER" id="PTHR48125:SF10">
    <property type="entry name" value="OS12G0136300 PROTEIN"/>
    <property type="match status" value="1"/>
</dbReference>
<feature type="compositionally biased region" description="Gly residues" evidence="1">
    <location>
        <begin position="281"/>
        <end position="290"/>
    </location>
</feature>
<dbReference type="PANTHER" id="PTHR48125">
    <property type="entry name" value="LP07818P1"/>
    <property type="match status" value="1"/>
</dbReference>
<dbReference type="Proteomes" id="UP001054857">
    <property type="component" value="Unassembled WGS sequence"/>
</dbReference>
<comment type="caution">
    <text evidence="2">The sequence shown here is derived from an EMBL/GenBank/DDBJ whole genome shotgun (WGS) entry which is preliminary data.</text>
</comment>
<protein>
    <submittedName>
        <fullName evidence="2">Uncharacterized protein</fullName>
    </submittedName>
</protein>
<feature type="region of interest" description="Disordered" evidence="1">
    <location>
        <begin position="747"/>
        <end position="806"/>
    </location>
</feature>
<feature type="region of interest" description="Disordered" evidence="1">
    <location>
        <begin position="672"/>
        <end position="709"/>
    </location>
</feature>
<sequence>MALAQLAATPSMLANESTAEALSPQHTLAVEVSGSGARSRSSSPQTVARIEPVILKTNSVDPVINYFDYGATKETLIRVPELHRHVLSTAYDTEGVRQVSHVSAVSHPLQGPVDYAVAAMPTAGGNTAPGRSPYLEPLPTRKRSSRAASPAEIPGMPMPLRPLASLAGSGGVGSAAAAVRRARRHVEVLSPQVTPPMPGPSYGSSVSSPYERSSTAGAGAAASSGGSSDSRAVSGIASLYAPLPGQQQQQPALLQPLQEAEAAAAEAAVTSNDDGEEDGEYGSGGGGSSSGGDSLRHYYLSRYAPPLHLPPPEPQAGEQHPLDTTGQAAEGVNGAGADVAATAATTTAAAPSDGVALADYLRQLHQHPAQQYQHQQQQHDASQQQHHHRSSNSLRRPPGQAASFSHPDTPAVGVSNSVSGGSNSGPLPSLDASLPPPPPPPPQAASTIHSAATTATSLLSSPLSTARLHAQEREHTLSDRSASWRRSLAADAGASGLRRSSSSVRTRLRGQLSAAAAAATGVSSSLPTWSHSNHHHHSVHTVGVAGMEVRADSTAHAGLGGAAGGGAAGEGADGFSSSGDGPVSGAGGTAGSSMVNTNLNNNGDAGNNGNYNNGKEGGEGTTRVRLRSRQQRVVEVDPELVRQYTELPPKLCTPNNASRPVTSSDFAAFKNHTVNRSGTPNTLRTPLGSSAAAGGGGAPGGGPGAGAAEARGVTPLTALLGPPWMPPAVRPRSPHLGIGGVTGSATTVPGLYIPMELDPPPRPPSRNASPPPQQRNPTDLSDGIDRAGTPMTSSTSAAAPPPPTASVVTHVARAPPGHVRCGAGELVLDVNAWLTPASSPAGEVCGLFGGDDGGESVALLSRVVKGVVQCDLGWAEISEALMFMSTVVVQNAVLRFPVPHRAILQRFAATIGGTTMLAEAVGRGGSGGIELEEDDEDDDPGPGKIFSKAFGRRNHPPGPGGRAPVLRVPLGKVRGDIFVTISYIVQLESAGNTLSLTHVCNWTPARTGWHLAMSREQLATGDGGWYGGGNPGRRARHKPSDLYDLSFELEVLSHRGLNLVSGPRHMTIKPNYDALLIQGYTQVWRPRHITTVTFEVALPVPIRSFAILHDASKSGPEADSDTAPRRAAPSAEPSSETAPAPPPPASSAFGSRALKLVVPPSIQLVNSSTTLGVGGADAGGVGSSYAMRRAGGGGAAAAAMEPKKTSRRHCAAVTFVPSSHFSPAELEEVLGDEVAPGPRAHAAAIRAGLSGAPTPAPVELLIVVDACGPSGMAAHLMQLLQTLLLILRSLPVAPDLAGSGG</sequence>
<proteinExistence type="predicted"/>
<feature type="compositionally biased region" description="Low complexity" evidence="1">
    <location>
        <begin position="413"/>
        <end position="433"/>
    </location>
</feature>
<feature type="compositionally biased region" description="Pro residues" evidence="1">
    <location>
        <begin position="757"/>
        <end position="774"/>
    </location>
</feature>
<feature type="compositionally biased region" description="Gly residues" evidence="1">
    <location>
        <begin position="562"/>
        <end position="572"/>
    </location>
</feature>
<feature type="region of interest" description="Disordered" evidence="1">
    <location>
        <begin position="125"/>
        <end position="157"/>
    </location>
</feature>
<feature type="compositionally biased region" description="Low complexity" evidence="1">
    <location>
        <begin position="1125"/>
        <end position="1138"/>
    </location>
</feature>
<evidence type="ECO:0000256" key="1">
    <source>
        <dbReference type="SAM" id="MobiDB-lite"/>
    </source>
</evidence>
<feature type="compositionally biased region" description="Low complexity" evidence="1">
    <location>
        <begin position="596"/>
        <end position="614"/>
    </location>
</feature>
<feature type="region of interest" description="Disordered" evidence="1">
    <location>
        <begin position="247"/>
        <end position="330"/>
    </location>
</feature>
<feature type="region of interest" description="Disordered" evidence="1">
    <location>
        <begin position="188"/>
        <end position="232"/>
    </location>
</feature>
<feature type="region of interest" description="Disordered" evidence="1">
    <location>
        <begin position="562"/>
        <end position="628"/>
    </location>
</feature>
<feature type="region of interest" description="Disordered" evidence="1">
    <location>
        <begin position="1112"/>
        <end position="1148"/>
    </location>
</feature>